<evidence type="ECO:0000313" key="5">
    <source>
        <dbReference type="EMBL" id="ERJ06633.1"/>
    </source>
</evidence>
<organism evidence="5 6">
    <name type="scientific">Halorhabdus tiamatea SARL4B</name>
    <dbReference type="NCBI Taxonomy" id="1033806"/>
    <lineage>
        <taxon>Archaea</taxon>
        <taxon>Methanobacteriati</taxon>
        <taxon>Methanobacteriota</taxon>
        <taxon>Stenosarchaea group</taxon>
        <taxon>Halobacteria</taxon>
        <taxon>Halobacteriales</taxon>
        <taxon>Haloarculaceae</taxon>
        <taxon>Halorhabdus</taxon>
    </lineage>
</organism>
<dbReference type="Gene3D" id="3.30.310.10">
    <property type="entry name" value="TATA-Binding Protein"/>
    <property type="match status" value="2"/>
</dbReference>
<keyword evidence="3" id="KW-0238">DNA-binding</keyword>
<dbReference type="InterPro" id="IPR000814">
    <property type="entry name" value="TBP"/>
</dbReference>
<dbReference type="Proteomes" id="UP000003861">
    <property type="component" value="Unassembled WGS sequence"/>
</dbReference>
<dbReference type="InterPro" id="IPR012295">
    <property type="entry name" value="TBP_dom_sf"/>
</dbReference>
<gene>
    <name evidence="5" type="primary">tbpD</name>
    <name evidence="5" type="ORF">HLRTI_001339</name>
</gene>
<reference evidence="5 6" key="1">
    <citation type="journal article" date="2011" name="J. Bacteriol.">
        <title>Genome sequence of Halorhabdus tiamatea, the first archaeon isolated from a deep-sea anoxic brine lake.</title>
        <authorList>
            <person name="Antunes A."/>
            <person name="Alam I."/>
            <person name="Bajic V.B."/>
            <person name="Stingl U."/>
        </authorList>
    </citation>
    <scope>NUCLEOTIDE SEQUENCE [LARGE SCALE GENOMIC DNA]</scope>
    <source>
        <strain evidence="5 6">SARL4B</strain>
    </source>
</reference>
<accession>U2E2X4</accession>
<dbReference type="RefSeq" id="WP_008525204.1">
    <property type="nucleotide sequence ID" value="NC_021921.1"/>
</dbReference>
<dbReference type="EMBL" id="AFNT02000012">
    <property type="protein sequence ID" value="ERJ06633.1"/>
    <property type="molecule type" value="Genomic_DNA"/>
</dbReference>
<dbReference type="PRINTS" id="PR00686">
    <property type="entry name" value="TIFACTORIID"/>
</dbReference>
<name>U2E2X4_9EURY</name>
<comment type="similarity">
    <text evidence="1">Belongs to the TBP family.</text>
</comment>
<keyword evidence="2" id="KW-0677">Repeat</keyword>
<evidence type="ECO:0000256" key="2">
    <source>
        <dbReference type="ARBA" id="ARBA00022737"/>
    </source>
</evidence>
<dbReference type="Pfam" id="PF00352">
    <property type="entry name" value="TBP"/>
    <property type="match status" value="2"/>
</dbReference>
<protein>
    <submittedName>
        <fullName evidence="5">TATA-box-binding protein D</fullName>
    </submittedName>
</protein>
<dbReference type="AlphaFoldDB" id="U2E2X4"/>
<evidence type="ECO:0000256" key="4">
    <source>
        <dbReference type="ARBA" id="ARBA00023163"/>
    </source>
</evidence>
<dbReference type="STRING" id="1033806.HTIA_0064"/>
<reference evidence="5 6" key="2">
    <citation type="journal article" date="2013" name="PLoS ONE">
        <title>INDIGO - INtegrated Data Warehouse of MIcrobial GenOmes with Examples from the Red Sea Extremophiles.</title>
        <authorList>
            <person name="Alam I."/>
            <person name="Antunes A."/>
            <person name="Kamau A.A."/>
            <person name="Ba Alawi W."/>
            <person name="Kalkatawi M."/>
            <person name="Stingl U."/>
            <person name="Bajic V.B."/>
        </authorList>
    </citation>
    <scope>NUCLEOTIDE SEQUENCE [LARGE SCALE GENOMIC DNA]</scope>
    <source>
        <strain evidence="5 6">SARL4B</strain>
    </source>
</reference>
<dbReference type="PANTHER" id="PTHR10126">
    <property type="entry name" value="TATA-BOX BINDING PROTEIN"/>
    <property type="match status" value="1"/>
</dbReference>
<dbReference type="OrthoDB" id="350539at2157"/>
<evidence type="ECO:0000256" key="3">
    <source>
        <dbReference type="ARBA" id="ARBA00023125"/>
    </source>
</evidence>
<dbReference type="GeneID" id="23798597"/>
<dbReference type="PATRIC" id="fig|1033806.13.peg.1149"/>
<sequence length="182" mass="19659">MSEGLEVVNVVGSGEFDLELDLEVLARDLGDVAEYDPDGHTGMHIRLSNGALVTLYRTGSYHIVGIESEQGLTESREELIERLQRLEIQFDPSADGFGVRNIVCTGDYGEAVNLNALTIGLGLENVEYEPEQFPGLVYRPEGFDAVVLVFASGKLVITGLTTLNTASQVLDSVSADISELLP</sequence>
<dbReference type="GO" id="GO:0003677">
    <property type="term" value="F:DNA binding"/>
    <property type="evidence" value="ECO:0007669"/>
    <property type="project" value="UniProtKB-KW"/>
</dbReference>
<proteinExistence type="inferred from homology"/>
<dbReference type="eggNOG" id="arCOG01764">
    <property type="taxonomic scope" value="Archaea"/>
</dbReference>
<keyword evidence="4" id="KW-0804">Transcription</keyword>
<dbReference type="GO" id="GO:0006352">
    <property type="term" value="P:DNA-templated transcription initiation"/>
    <property type="evidence" value="ECO:0007669"/>
    <property type="project" value="InterPro"/>
</dbReference>
<evidence type="ECO:0000256" key="1">
    <source>
        <dbReference type="ARBA" id="ARBA00005560"/>
    </source>
</evidence>
<comment type="caution">
    <text evidence="5">The sequence shown here is derived from an EMBL/GenBank/DDBJ whole genome shotgun (WGS) entry which is preliminary data.</text>
</comment>
<evidence type="ECO:0000313" key="6">
    <source>
        <dbReference type="Proteomes" id="UP000003861"/>
    </source>
</evidence>
<dbReference type="SUPFAM" id="SSF55945">
    <property type="entry name" value="TATA-box binding protein-like"/>
    <property type="match status" value="2"/>
</dbReference>